<name>A0ABV4NWZ3_9GAMM</name>
<dbReference type="EMBL" id="JBGMEK010000008">
    <property type="protein sequence ID" value="MFA0810471.1"/>
    <property type="molecule type" value="Genomic_DNA"/>
</dbReference>
<comment type="caution">
    <text evidence="1">The sequence shown here is derived from an EMBL/GenBank/DDBJ whole genome shotgun (WGS) entry which is preliminary data.</text>
</comment>
<sequence length="79" mass="8739">MGISQLALLYPAEVQDLRVINISREGFAAKGDLAKPALQIRRFIKLTAQFLSRWGLAISGTKAGIDQLYLAWNADCPYT</sequence>
<dbReference type="RefSeq" id="WP_371838060.1">
    <property type="nucleotide sequence ID" value="NZ_JBGMEK010000008.1"/>
</dbReference>
<accession>A0ABV4NWZ3</accession>
<dbReference type="Proteomes" id="UP001569428">
    <property type="component" value="Unassembled WGS sequence"/>
</dbReference>
<reference evidence="1 2" key="1">
    <citation type="submission" date="2024-08" db="EMBL/GenBank/DDBJ databases">
        <authorList>
            <person name="Ishaq N."/>
        </authorList>
    </citation>
    <scope>NUCLEOTIDE SEQUENCE [LARGE SCALE GENOMIC DNA]</scope>
    <source>
        <strain evidence="1 2">DSM 18651</strain>
    </source>
</reference>
<keyword evidence="2" id="KW-1185">Reference proteome</keyword>
<evidence type="ECO:0000313" key="2">
    <source>
        <dbReference type="Proteomes" id="UP001569428"/>
    </source>
</evidence>
<proteinExistence type="predicted"/>
<organism evidence="1 2">
    <name type="scientific">Microbulbifer epialgicus</name>
    <dbReference type="NCBI Taxonomy" id="393907"/>
    <lineage>
        <taxon>Bacteria</taxon>
        <taxon>Pseudomonadati</taxon>
        <taxon>Pseudomonadota</taxon>
        <taxon>Gammaproteobacteria</taxon>
        <taxon>Cellvibrionales</taxon>
        <taxon>Microbulbiferaceae</taxon>
        <taxon>Microbulbifer</taxon>
    </lineage>
</organism>
<evidence type="ECO:0000313" key="1">
    <source>
        <dbReference type="EMBL" id="MFA0810471.1"/>
    </source>
</evidence>
<protein>
    <submittedName>
        <fullName evidence="1">Uncharacterized protein</fullName>
    </submittedName>
</protein>
<gene>
    <name evidence="1" type="ORF">ACCI49_06005</name>
</gene>